<reference evidence="1 2" key="1">
    <citation type="journal article" date="2021" name="Plant Biotechnol. J.">
        <title>Multi-omics assisted identification of the key and species-specific regulatory components of drought-tolerant mechanisms in Gossypium stocksii.</title>
        <authorList>
            <person name="Yu D."/>
            <person name="Ke L."/>
            <person name="Zhang D."/>
            <person name="Wu Y."/>
            <person name="Sun Y."/>
            <person name="Mei J."/>
            <person name="Sun J."/>
            <person name="Sun Y."/>
        </authorList>
    </citation>
    <scope>NUCLEOTIDE SEQUENCE [LARGE SCALE GENOMIC DNA]</scope>
    <source>
        <strain evidence="2">cv. E1</strain>
        <tissue evidence="1">Leaf</tissue>
    </source>
</reference>
<dbReference type="GO" id="GO:0006139">
    <property type="term" value="P:nucleobase-containing compound metabolic process"/>
    <property type="evidence" value="ECO:0007669"/>
    <property type="project" value="InterPro"/>
</dbReference>
<gene>
    <name evidence="1" type="ORF">J1N35_033599</name>
</gene>
<dbReference type="OrthoDB" id="995477at2759"/>
<dbReference type="AlphaFoldDB" id="A0A9D3USC8"/>
<sequence>MGGSGGSNGGWRGHSRDRFVFHSNHHLHLNHPNHRFNLPLQALEQKLINDPQYESAPSIRSVAAMVTMCSLAGDGSSGGSMGGCWGPGKPATTFVMLDSSGEVLDVLYTGSLKLQSHNVNDQQRKKNDQ</sequence>
<name>A0A9D3USC8_9ROSI</name>
<proteinExistence type="predicted"/>
<comment type="caution">
    <text evidence="1">The sequence shown here is derived from an EMBL/GenBank/DDBJ whole genome shotgun (WGS) entry which is preliminary data.</text>
</comment>
<protein>
    <submittedName>
        <fullName evidence="1">Uncharacterized protein</fullName>
    </submittedName>
</protein>
<dbReference type="Proteomes" id="UP000828251">
    <property type="component" value="Unassembled WGS sequence"/>
</dbReference>
<dbReference type="InterPro" id="IPR037027">
    <property type="entry name" value="YqgF/RNaseH-like_dom_sf"/>
</dbReference>
<keyword evidence="2" id="KW-1185">Reference proteome</keyword>
<organism evidence="1 2">
    <name type="scientific">Gossypium stocksii</name>
    <dbReference type="NCBI Taxonomy" id="47602"/>
    <lineage>
        <taxon>Eukaryota</taxon>
        <taxon>Viridiplantae</taxon>
        <taxon>Streptophyta</taxon>
        <taxon>Embryophyta</taxon>
        <taxon>Tracheophyta</taxon>
        <taxon>Spermatophyta</taxon>
        <taxon>Magnoliopsida</taxon>
        <taxon>eudicotyledons</taxon>
        <taxon>Gunneridae</taxon>
        <taxon>Pentapetalae</taxon>
        <taxon>rosids</taxon>
        <taxon>malvids</taxon>
        <taxon>Malvales</taxon>
        <taxon>Malvaceae</taxon>
        <taxon>Malvoideae</taxon>
        <taxon>Gossypium</taxon>
    </lineage>
</organism>
<dbReference type="Gene3D" id="3.30.420.140">
    <property type="entry name" value="YqgF/RNase H-like domain"/>
    <property type="match status" value="1"/>
</dbReference>
<evidence type="ECO:0000313" key="2">
    <source>
        <dbReference type="Proteomes" id="UP000828251"/>
    </source>
</evidence>
<dbReference type="EMBL" id="JAIQCV010000010">
    <property type="protein sequence ID" value="KAH1055534.1"/>
    <property type="molecule type" value="Genomic_DNA"/>
</dbReference>
<accession>A0A9D3USC8</accession>
<evidence type="ECO:0000313" key="1">
    <source>
        <dbReference type="EMBL" id="KAH1055534.1"/>
    </source>
</evidence>